<dbReference type="Proteomes" id="UP000232654">
    <property type="component" value="Unassembled WGS sequence"/>
</dbReference>
<dbReference type="EMBL" id="PJDT01000033">
    <property type="protein sequence ID" value="PKC86747.1"/>
    <property type="molecule type" value="Genomic_DNA"/>
</dbReference>
<comment type="caution">
    <text evidence="1">The sequence shown here is derived from an EMBL/GenBank/DDBJ whole genome shotgun (WGS) entry which is preliminary data.</text>
</comment>
<reference evidence="1 2" key="1">
    <citation type="submission" date="2017-12" db="EMBL/GenBank/DDBJ databases">
        <title>Bifidobacterium longum APC/DPC strains.</title>
        <authorList>
            <person name="Arboleya S."/>
        </authorList>
    </citation>
    <scope>NUCLEOTIDE SEQUENCE [LARGE SCALE GENOMIC DNA]</scope>
    <source>
        <strain evidence="1 2">APC1503</strain>
    </source>
</reference>
<sequence length="474" mass="53809">MTGFLDRLLHADKSRPLDIDAAAAMLGTTPGLLREFERSYHANVLDRKNAPTGPLGPDAKTVVESRSGHGLSDEALALDARIVRELLADTGVIRFDGERLTTIPALAPVPEKYVTEADANALQPEERPQLAGELIHRQIDTVNYPLLLDMWRRATDPKRSARQRHEAYGMFRTGLDLLDLDPVMYRMLDMNPASIGHWLPALVKANEGKTFFRIPKTTIAKASLTLLQLSRVEYESLTASTLDVVDRWAQAAFRLKPDESYFLKTGTFSNKYDFRNAHVTEPHEVMQIGEYLLYLQSQAVEMAGPLSQPATYGVSTTNEMAVREYIPDTHDLPTIYMGLPLRCEYRCFIDCDTDELLGIHPYWDPKVMNHRFRDWPDSDNPHMRHDAVTYKLREPSLMREYEDTRGLVASHVAELLPGLGLAGQWSLDIMRDGDDYWLIDMAPAERSTFYEQAVPKGKRRPMMENWIPELGGKH</sequence>
<evidence type="ECO:0000313" key="2">
    <source>
        <dbReference type="Proteomes" id="UP000232654"/>
    </source>
</evidence>
<organism evidence="1 2">
    <name type="scientific">Bifidobacterium longum</name>
    <dbReference type="NCBI Taxonomy" id="216816"/>
    <lineage>
        <taxon>Bacteria</taxon>
        <taxon>Bacillati</taxon>
        <taxon>Actinomycetota</taxon>
        <taxon>Actinomycetes</taxon>
        <taxon>Bifidobacteriales</taxon>
        <taxon>Bifidobacteriaceae</taxon>
        <taxon>Bifidobacterium</taxon>
    </lineage>
</organism>
<evidence type="ECO:0000313" key="1">
    <source>
        <dbReference type="EMBL" id="PKC86747.1"/>
    </source>
</evidence>
<dbReference type="RefSeq" id="WP_232781341.1">
    <property type="nucleotide sequence ID" value="NZ_PJDT01000033.1"/>
</dbReference>
<name>A0A2N0SY90_BIFLN</name>
<gene>
    <name evidence="1" type="ORF">APC1503_2180</name>
</gene>
<dbReference type="AlphaFoldDB" id="A0A2N0SY90"/>
<proteinExistence type="predicted"/>
<protein>
    <submittedName>
        <fullName evidence="1">Uncharacterized protein</fullName>
    </submittedName>
</protein>
<accession>A0A2N0SY90</accession>